<name>A0ABS8RJE5_DATST</name>
<reference evidence="2 3" key="1">
    <citation type="journal article" date="2021" name="BMC Genomics">
        <title>Datura genome reveals duplications of psychoactive alkaloid biosynthetic genes and high mutation rate following tissue culture.</title>
        <authorList>
            <person name="Rajewski A."/>
            <person name="Carter-House D."/>
            <person name="Stajich J."/>
            <person name="Litt A."/>
        </authorList>
    </citation>
    <scope>NUCLEOTIDE SEQUENCE [LARGE SCALE GENOMIC DNA]</scope>
    <source>
        <strain evidence="2">AR-01</strain>
    </source>
</reference>
<feature type="compositionally biased region" description="Basic and acidic residues" evidence="1">
    <location>
        <begin position="800"/>
        <end position="816"/>
    </location>
</feature>
<evidence type="ECO:0000256" key="1">
    <source>
        <dbReference type="SAM" id="MobiDB-lite"/>
    </source>
</evidence>
<dbReference type="Gene3D" id="3.30.260.10">
    <property type="entry name" value="TCP-1-like chaperonin intermediate domain"/>
    <property type="match status" value="1"/>
</dbReference>
<proteinExistence type="predicted"/>
<keyword evidence="3" id="KW-1185">Reference proteome</keyword>
<dbReference type="Proteomes" id="UP000823775">
    <property type="component" value="Unassembled WGS sequence"/>
</dbReference>
<accession>A0ABS8RJE5</accession>
<feature type="compositionally biased region" description="Acidic residues" evidence="1">
    <location>
        <begin position="817"/>
        <end position="835"/>
    </location>
</feature>
<dbReference type="SUPFAM" id="SSF54849">
    <property type="entry name" value="GroEL-intermediate domain like"/>
    <property type="match status" value="1"/>
</dbReference>
<comment type="caution">
    <text evidence="2">The sequence shown here is derived from an EMBL/GenBank/DDBJ whole genome shotgun (WGS) entry which is preliminary data.</text>
</comment>
<evidence type="ECO:0008006" key="4">
    <source>
        <dbReference type="Google" id="ProtNLM"/>
    </source>
</evidence>
<feature type="region of interest" description="Disordered" evidence="1">
    <location>
        <begin position="939"/>
        <end position="976"/>
    </location>
</feature>
<dbReference type="Gene3D" id="3.50.7.10">
    <property type="entry name" value="GroEL"/>
    <property type="match status" value="2"/>
</dbReference>
<dbReference type="PANTHER" id="PTHR33477:SF3">
    <property type="entry name" value="P-LOOP NTPASE DOMAIN-CONTAINING PROTEIN LPA1 HOMOLOG 1"/>
    <property type="match status" value="1"/>
</dbReference>
<dbReference type="InterPro" id="IPR027409">
    <property type="entry name" value="GroEL-like_apical_dom_sf"/>
</dbReference>
<organism evidence="2 3">
    <name type="scientific">Datura stramonium</name>
    <name type="common">Jimsonweed</name>
    <name type="synonym">Common thornapple</name>
    <dbReference type="NCBI Taxonomy" id="4076"/>
    <lineage>
        <taxon>Eukaryota</taxon>
        <taxon>Viridiplantae</taxon>
        <taxon>Streptophyta</taxon>
        <taxon>Embryophyta</taxon>
        <taxon>Tracheophyta</taxon>
        <taxon>Spermatophyta</taxon>
        <taxon>Magnoliopsida</taxon>
        <taxon>eudicotyledons</taxon>
        <taxon>Gunneridae</taxon>
        <taxon>Pentapetalae</taxon>
        <taxon>asterids</taxon>
        <taxon>lamiids</taxon>
        <taxon>Solanales</taxon>
        <taxon>Solanaceae</taxon>
        <taxon>Solanoideae</taxon>
        <taxon>Datureae</taxon>
        <taxon>Datura</taxon>
    </lineage>
</organism>
<dbReference type="InterPro" id="IPR027417">
    <property type="entry name" value="P-loop_NTPase"/>
</dbReference>
<dbReference type="PANTHER" id="PTHR33477">
    <property type="entry name" value="P-LOOP NTPASE DOMAIN-CONTAINING PROTEIN LPA1 HOMOLOG 1"/>
    <property type="match status" value="1"/>
</dbReference>
<dbReference type="EMBL" id="JACEIK010000019">
    <property type="protein sequence ID" value="MCD7446700.1"/>
    <property type="molecule type" value="Genomic_DNA"/>
</dbReference>
<dbReference type="InterPro" id="IPR027410">
    <property type="entry name" value="TCP-1-like_intermed_sf"/>
</dbReference>
<dbReference type="SUPFAM" id="SSF52540">
    <property type="entry name" value="P-loop containing nucleoside triphosphate hydrolases"/>
    <property type="match status" value="1"/>
</dbReference>
<sequence>MIADAIDKVGPDGVLSIESSSSLETTVHVEEGMEVRIYVVKITHILMVSVSYALATLVVNKLRGILNVAAIKAPGFGERRALLQDIAIVTGAEYQATDLGLLVENTPVEALGNCQKLKKELSETDSVYDTEKLAERIAKLSGGVAVIKVGAATEAELEDRKLRIEEREECKHLLQLRRELYLVVALVASIFDSPKCGVEVVVEKVKGARMGDGYNAMTETIPENLVEARSHRSQPRRNDSEFIFKEMAAEVTKLLYIVVVDDEEEKREQGKDSFRYTRSVLQSTLQLMGCKPRHAFKISRTVFDKMRSECMGDKLVSADKAQLGQVNFKGLNHKESSTFINEFLDKGNNQSESKPFELYKRRTTVIVKRETFLDVVCDALTEYKYMGPNQRADLILACRIRERKESVTVLLCGTSGCGKSTLSALLGSRLGITTVVSTDSIRHMMRSFVDEKQNPLLWASTYHAGEYLDPVAVSEAKAKKRAKKLAGISTPPIQKEGVRSPPVGISSAVDLISAREMAVEGFKAQSEMVIDSLDRLITAWEDRKESVVVEGVHLSLNFVMGLMKKHPSVIPFMVYIANEEKHLERFAVRAKYMTLDPAKNKYVKYIRNIRTIQEYLCNRADKHLVPKINNTNVDKSVAAIHATVFGCLRRREAGEQLYDPIKNTVAVIDEEYRNQCAANCVSSKGMFQLIQRKGSSRHLMALLNNDGSVAKAWPVYTLGNDGKPIMNYSIASGIGTPMYGPLQICKAEPVNLQFGHFGISAWPSDVGGTSHASSVDESRGELTDNGSRYYSSCCSSPRLPEGHAKELKEEQSVHGSDDEEVDEPLERDSDEDLSDDGSKQVDEEEGSVDEESTKSDEEYDDLAMLDIQEDGYMTDVNEEIYQKSELSNKVVPVSGDQLTEGFETYRKSIDQSFRSKSAVILEPPLGSYTSFLKEKNEKRVPTSGNVRVKKRSNSIPTLGKHGALINGSTLPEGLSR</sequence>
<evidence type="ECO:0000313" key="3">
    <source>
        <dbReference type="Proteomes" id="UP000823775"/>
    </source>
</evidence>
<protein>
    <recommendedName>
        <fullName evidence="4">P-loop containing nucleoside triphosphate hydrolases superfamily protein</fullName>
    </recommendedName>
</protein>
<dbReference type="Gene3D" id="3.40.50.300">
    <property type="entry name" value="P-loop containing nucleotide triphosphate hydrolases"/>
    <property type="match status" value="1"/>
</dbReference>
<feature type="compositionally biased region" description="Low complexity" evidence="1">
    <location>
        <begin position="787"/>
        <end position="799"/>
    </location>
</feature>
<dbReference type="SUPFAM" id="SSF52029">
    <property type="entry name" value="GroEL apical domain-like"/>
    <property type="match status" value="1"/>
</dbReference>
<evidence type="ECO:0000313" key="2">
    <source>
        <dbReference type="EMBL" id="MCD7446700.1"/>
    </source>
</evidence>
<gene>
    <name evidence="2" type="ORF">HAX54_014471</name>
</gene>
<feature type="region of interest" description="Disordered" evidence="1">
    <location>
        <begin position="766"/>
        <end position="860"/>
    </location>
</feature>